<name>A0A397W375_9GLOM</name>
<dbReference type="OrthoDB" id="10488100at2759"/>
<gene>
    <name evidence="2" type="ORF">C2G38_2029123</name>
</gene>
<dbReference type="EMBL" id="QKWP01000089">
    <property type="protein sequence ID" value="RIB27739.1"/>
    <property type="molecule type" value="Genomic_DNA"/>
</dbReference>
<keyword evidence="1" id="KW-0472">Membrane</keyword>
<evidence type="ECO:0000313" key="3">
    <source>
        <dbReference type="Proteomes" id="UP000266673"/>
    </source>
</evidence>
<comment type="caution">
    <text evidence="2">The sequence shown here is derived from an EMBL/GenBank/DDBJ whole genome shotgun (WGS) entry which is preliminary data.</text>
</comment>
<dbReference type="AlphaFoldDB" id="A0A397W375"/>
<proteinExistence type="predicted"/>
<sequence>MGFMIIIACSFIIWLKINHNILMIELNIVKTAKNELVQKVFGSTWSLKLIKEKPQKTIDPIRIILSALNIITVIGVGYWIWSNVTTKKGEKEYDVKMLEETLEDKKVEEKNLVEIIKKLGCSEESLSDINELEETLYKNFAYSEELSSYINEIDKKLCNGPRVCEVCAFYKDLCNWPRVCEFCAIYKKIDEHENEFIYVENHYDLPEDNIALKLSLLNDK</sequence>
<evidence type="ECO:0000313" key="2">
    <source>
        <dbReference type="EMBL" id="RIB27739.1"/>
    </source>
</evidence>
<evidence type="ECO:0000256" key="1">
    <source>
        <dbReference type="SAM" id="Phobius"/>
    </source>
</evidence>
<accession>A0A397W375</accession>
<keyword evidence="1" id="KW-1133">Transmembrane helix</keyword>
<keyword evidence="1" id="KW-0812">Transmembrane</keyword>
<dbReference type="Proteomes" id="UP000266673">
    <property type="component" value="Unassembled WGS sequence"/>
</dbReference>
<feature type="transmembrane region" description="Helical" evidence="1">
    <location>
        <begin position="61"/>
        <end position="81"/>
    </location>
</feature>
<reference evidence="2 3" key="1">
    <citation type="submission" date="2018-06" db="EMBL/GenBank/DDBJ databases">
        <title>Comparative genomics reveals the genomic features of Rhizophagus irregularis, R. cerebriforme, R. diaphanum and Gigaspora rosea, and their symbiotic lifestyle signature.</title>
        <authorList>
            <person name="Morin E."/>
            <person name="San Clemente H."/>
            <person name="Chen E.C.H."/>
            <person name="De La Providencia I."/>
            <person name="Hainaut M."/>
            <person name="Kuo A."/>
            <person name="Kohler A."/>
            <person name="Murat C."/>
            <person name="Tang N."/>
            <person name="Roy S."/>
            <person name="Loubradou J."/>
            <person name="Henrissat B."/>
            <person name="Grigoriev I.V."/>
            <person name="Corradi N."/>
            <person name="Roux C."/>
            <person name="Martin F.M."/>
        </authorList>
    </citation>
    <scope>NUCLEOTIDE SEQUENCE [LARGE SCALE GENOMIC DNA]</scope>
    <source>
        <strain evidence="2 3">DAOM 194757</strain>
    </source>
</reference>
<keyword evidence="3" id="KW-1185">Reference proteome</keyword>
<organism evidence="2 3">
    <name type="scientific">Gigaspora rosea</name>
    <dbReference type="NCBI Taxonomy" id="44941"/>
    <lineage>
        <taxon>Eukaryota</taxon>
        <taxon>Fungi</taxon>
        <taxon>Fungi incertae sedis</taxon>
        <taxon>Mucoromycota</taxon>
        <taxon>Glomeromycotina</taxon>
        <taxon>Glomeromycetes</taxon>
        <taxon>Diversisporales</taxon>
        <taxon>Gigasporaceae</taxon>
        <taxon>Gigaspora</taxon>
    </lineage>
</organism>
<protein>
    <submittedName>
        <fullName evidence="2">Uncharacterized protein</fullName>
    </submittedName>
</protein>